<evidence type="ECO:0000256" key="1">
    <source>
        <dbReference type="PROSITE-ProRule" id="PRU00781"/>
    </source>
</evidence>
<dbReference type="PANTHER" id="PTHR23086:SF8">
    <property type="entry name" value="PHOSPHATIDYLINOSITOL 5-PHOSPHATE 4-KINASE, ISOFORM A"/>
    <property type="match status" value="1"/>
</dbReference>
<feature type="region of interest" description="Disordered" evidence="2">
    <location>
        <begin position="731"/>
        <end position="778"/>
    </location>
</feature>
<dbReference type="EMBL" id="GL833135">
    <property type="protein sequence ID" value="EGB06331.1"/>
    <property type="molecule type" value="Genomic_DNA"/>
</dbReference>
<dbReference type="AlphaFoldDB" id="F0YEY0"/>
<dbReference type="PANTHER" id="PTHR23086">
    <property type="entry name" value="PHOSPHATIDYLINOSITOL-4-PHOSPHATE 5-KINASE"/>
    <property type="match status" value="1"/>
</dbReference>
<feature type="transmembrane region" description="Helical" evidence="3">
    <location>
        <begin position="5"/>
        <end position="24"/>
    </location>
</feature>
<evidence type="ECO:0000313" key="5">
    <source>
        <dbReference type="EMBL" id="EGB06331.1"/>
    </source>
</evidence>
<dbReference type="GO" id="GO:0005524">
    <property type="term" value="F:ATP binding"/>
    <property type="evidence" value="ECO:0007669"/>
    <property type="project" value="UniProtKB-UniRule"/>
</dbReference>
<accession>F0YEY0</accession>
<evidence type="ECO:0000256" key="2">
    <source>
        <dbReference type="SAM" id="MobiDB-lite"/>
    </source>
</evidence>
<feature type="transmembrane region" description="Helical" evidence="3">
    <location>
        <begin position="190"/>
        <end position="212"/>
    </location>
</feature>
<dbReference type="SUPFAM" id="SSF56104">
    <property type="entry name" value="SAICAR synthase-like"/>
    <property type="match status" value="2"/>
</dbReference>
<reference evidence="5 6" key="1">
    <citation type="journal article" date="2011" name="Proc. Natl. Acad. Sci. U.S.A.">
        <title>Niche of harmful alga Aureococcus anophagefferens revealed through ecogenomics.</title>
        <authorList>
            <person name="Gobler C.J."/>
            <person name="Berry D.L."/>
            <person name="Dyhrman S.T."/>
            <person name="Wilhelm S.W."/>
            <person name="Salamov A."/>
            <person name="Lobanov A.V."/>
            <person name="Zhang Y."/>
            <person name="Collier J.L."/>
            <person name="Wurch L.L."/>
            <person name="Kustka A.B."/>
            <person name="Dill B.D."/>
            <person name="Shah M."/>
            <person name="VerBerkmoes N.C."/>
            <person name="Kuo A."/>
            <person name="Terry A."/>
            <person name="Pangilinan J."/>
            <person name="Lindquist E.A."/>
            <person name="Lucas S."/>
            <person name="Paulsen I.T."/>
            <person name="Hattenrath-Lehmann T.K."/>
            <person name="Talmage S.C."/>
            <person name="Walker E.A."/>
            <person name="Koch F."/>
            <person name="Burson A.M."/>
            <person name="Marcoval M.A."/>
            <person name="Tang Y.Z."/>
            <person name="Lecleir G.R."/>
            <person name="Coyne K.J."/>
            <person name="Berg G.M."/>
            <person name="Bertrand E.M."/>
            <person name="Saito M.A."/>
            <person name="Gladyshev V.N."/>
            <person name="Grigoriev I.V."/>
        </authorList>
    </citation>
    <scope>NUCLEOTIDE SEQUENCE [LARGE SCALE GENOMIC DNA]</scope>
    <source>
        <strain evidence="6">CCMP 1984</strain>
    </source>
</reference>
<dbReference type="GO" id="GO:0046854">
    <property type="term" value="P:phosphatidylinositol phosphate biosynthetic process"/>
    <property type="evidence" value="ECO:0007669"/>
    <property type="project" value="TreeGrafter"/>
</dbReference>
<keyword evidence="3" id="KW-1133">Transmembrane helix</keyword>
<feature type="transmembrane region" description="Helical" evidence="3">
    <location>
        <begin position="261"/>
        <end position="282"/>
    </location>
</feature>
<evidence type="ECO:0000313" key="6">
    <source>
        <dbReference type="Proteomes" id="UP000002729"/>
    </source>
</evidence>
<dbReference type="Proteomes" id="UP000002729">
    <property type="component" value="Unassembled WGS sequence"/>
</dbReference>
<dbReference type="SMART" id="SM00330">
    <property type="entry name" value="PIPKc"/>
    <property type="match status" value="1"/>
</dbReference>
<organism evidence="6">
    <name type="scientific">Aureococcus anophagefferens</name>
    <name type="common">Harmful bloom alga</name>
    <dbReference type="NCBI Taxonomy" id="44056"/>
    <lineage>
        <taxon>Eukaryota</taxon>
        <taxon>Sar</taxon>
        <taxon>Stramenopiles</taxon>
        <taxon>Ochrophyta</taxon>
        <taxon>Pelagophyceae</taxon>
        <taxon>Pelagomonadales</taxon>
        <taxon>Pelagomonadaceae</taxon>
        <taxon>Aureococcus</taxon>
    </lineage>
</organism>
<keyword evidence="1" id="KW-0067">ATP-binding</keyword>
<dbReference type="eggNOG" id="KOG0229">
    <property type="taxonomic scope" value="Eukaryota"/>
</dbReference>
<dbReference type="InterPro" id="IPR027484">
    <property type="entry name" value="PInositol-4-P-5-kinase_N"/>
</dbReference>
<dbReference type="GO" id="GO:0016308">
    <property type="term" value="F:1-phosphatidylinositol-4-phosphate 5-kinase activity"/>
    <property type="evidence" value="ECO:0007669"/>
    <property type="project" value="TreeGrafter"/>
</dbReference>
<keyword evidence="3" id="KW-0472">Membrane</keyword>
<feature type="compositionally biased region" description="Low complexity" evidence="2">
    <location>
        <begin position="752"/>
        <end position="776"/>
    </location>
</feature>
<feature type="transmembrane region" description="Helical" evidence="3">
    <location>
        <begin position="294"/>
        <end position="314"/>
    </location>
</feature>
<feature type="region of interest" description="Disordered" evidence="2">
    <location>
        <begin position="879"/>
        <end position="904"/>
    </location>
</feature>
<sequence length="995" mass="109354">MRTILLLCLPVAALVAFVAIVFVLDLPDLATQRCCFAAGGFLGSLGAGGVLAGHARGTPKMRRHPQPLVAYRSLADLYVSLHFFVFSLVDYRVRNRCNPLTAALLETFVISGELWSVCSVHDMQESIQNPFARSRDMMKRYHAVVWASSAALALGLSAHASQKTYGPFAVGGGHEHGVFRYCYLNSKITWAPWVFLYGPIVVLYFFALAMTLKNLHAAYSRYATSLARGGSPPFEFHAGSLKLPTTFATHLHVLAINNTNLVAITLFWFLCGSTFALGYATLGRHDDASEFRNLRVAVRVGFGYVCSYAAAFLLPMKGCVDFMVWLLPHEPRDVADALRLPVAVAAEAPDESEPRPPSTVGEEPELKFALQREIFAYMKVGIVAGATRSDAARLSGDPAKVRAAERFALTAVASDGAPPSLQERLLTFQRFARLALSPTIEDQRELRRRCCADFADDGDARRSSNDRLSLVARVLEDDGDLALAPLAGDVRPSEDDARPTFQWTTSKRARKRRPFSRGDVGFRCWAPVEMARVRAAYGVNLEAYCRAWKTISKKARFTAGASGALFLFSDDERFIAKTATLSEIQTLARMAPDLAAYVEGEAHGGACSRSRLGRLLGAHTLYLYGRRLHVLVQENLFYDDDPAKRQDAATMRKYDVKGSWVNRSARKPDDGQRVTCKHCNQHYTFHRKTDAKRSRARRRAAKGCEIPNFKGSYLGRIPLARRASYGRLSHESFDTSSISASRRASFKPPLEGSTPSSSSAAGSSLRGSAARSPAAAARRRASARGRLFTSAPPADLVDVECPFGNFGHKPNVDGKDNDLEEKLQLPDAQARELVQQLDRDTKFLASRGIMDYSLLVGITMQEYHVKTYARRESCQLAEDGADVRHSDGASAAPPSVDEPRAGDSLASKACTVPARIAQGPATYTLGIIDMLQEWDLGKRAEACCKVRCKCQSRRGISAVAPSEYQERFMDHVENIIAEDAGQPRLTNLADRPTLV</sequence>
<evidence type="ECO:0000259" key="4">
    <source>
        <dbReference type="PROSITE" id="PS51455"/>
    </source>
</evidence>
<keyword evidence="6" id="KW-1185">Reference proteome</keyword>
<dbReference type="Gene3D" id="3.30.810.10">
    <property type="entry name" value="2-Layer Sandwich"/>
    <property type="match status" value="1"/>
</dbReference>
<evidence type="ECO:0000256" key="3">
    <source>
        <dbReference type="SAM" id="Phobius"/>
    </source>
</evidence>
<dbReference type="Gene3D" id="1.20.1070.10">
    <property type="entry name" value="Rhodopsin 7-helix transmembrane proteins"/>
    <property type="match status" value="1"/>
</dbReference>
<dbReference type="GO" id="GO:0005886">
    <property type="term" value="C:plasma membrane"/>
    <property type="evidence" value="ECO:0007669"/>
    <property type="project" value="TreeGrafter"/>
</dbReference>
<gene>
    <name evidence="5" type="ORF">AURANDRAFT_65722</name>
</gene>
<dbReference type="CDD" id="cd00139">
    <property type="entry name" value="PIPKc"/>
    <property type="match status" value="1"/>
</dbReference>
<feature type="domain" description="PIPK" evidence="4">
    <location>
        <begin position="460"/>
        <end position="976"/>
    </location>
</feature>
<proteinExistence type="predicted"/>
<dbReference type="OrthoDB" id="20783at2759"/>
<protein>
    <recommendedName>
        <fullName evidence="4">PIPK domain-containing protein</fullName>
    </recommendedName>
</protein>
<dbReference type="InterPro" id="IPR002498">
    <property type="entry name" value="PInositol-4-P-4/5-kinase_core"/>
</dbReference>
<keyword evidence="3" id="KW-0812">Transmembrane</keyword>
<dbReference type="GeneID" id="20225476"/>
<feature type="transmembrane region" description="Helical" evidence="3">
    <location>
        <begin position="36"/>
        <end position="57"/>
    </location>
</feature>
<keyword evidence="1" id="KW-0418">Kinase</keyword>
<dbReference type="Pfam" id="PF01504">
    <property type="entry name" value="PIP5K"/>
    <property type="match status" value="2"/>
</dbReference>
<name>F0YEY0_AURAN</name>
<dbReference type="InterPro" id="IPR023610">
    <property type="entry name" value="PInositol-4/5-P-5/4-kinase"/>
</dbReference>
<keyword evidence="1" id="KW-0547">Nucleotide-binding</keyword>
<dbReference type="PROSITE" id="PS51455">
    <property type="entry name" value="PIPK"/>
    <property type="match status" value="1"/>
</dbReference>
<dbReference type="InParanoid" id="F0YEY0"/>
<dbReference type="RefSeq" id="XP_009038910.1">
    <property type="nucleotide sequence ID" value="XM_009040662.1"/>
</dbReference>
<dbReference type="Gene3D" id="3.30.800.10">
    <property type="entry name" value="Phosphatidylinositol Phosphate Kinase II Beta"/>
    <property type="match status" value="1"/>
</dbReference>
<keyword evidence="1" id="KW-0808">Transferase</keyword>
<dbReference type="KEGG" id="aaf:AURANDRAFT_65722"/>
<dbReference type="InterPro" id="IPR027483">
    <property type="entry name" value="PInositol-4-P-4/5-kinase_C_sf"/>
</dbReference>